<feature type="region of interest" description="Disordered" evidence="1">
    <location>
        <begin position="67"/>
        <end position="92"/>
    </location>
</feature>
<protein>
    <submittedName>
        <fullName evidence="2">Uncharacterized protein</fullName>
    </submittedName>
</protein>
<reference evidence="2 3" key="1">
    <citation type="journal article" date="2016" name="Mol. Biol. Evol.">
        <title>Comparative Genomics of Early-Diverging Mushroom-Forming Fungi Provides Insights into the Origins of Lignocellulose Decay Capabilities.</title>
        <authorList>
            <person name="Nagy L.G."/>
            <person name="Riley R."/>
            <person name="Tritt A."/>
            <person name="Adam C."/>
            <person name="Daum C."/>
            <person name="Floudas D."/>
            <person name="Sun H."/>
            <person name="Yadav J.S."/>
            <person name="Pangilinan J."/>
            <person name="Larsson K.H."/>
            <person name="Matsuura K."/>
            <person name="Barry K."/>
            <person name="Labutti K."/>
            <person name="Kuo R."/>
            <person name="Ohm R.A."/>
            <person name="Bhattacharya S.S."/>
            <person name="Shirouzu T."/>
            <person name="Yoshinaga Y."/>
            <person name="Martin F.M."/>
            <person name="Grigoriev I.V."/>
            <person name="Hibbett D.S."/>
        </authorList>
    </citation>
    <scope>NUCLEOTIDE SEQUENCE [LARGE SCALE GENOMIC DNA]</scope>
    <source>
        <strain evidence="2 3">TUFC12733</strain>
    </source>
</reference>
<dbReference type="Proteomes" id="UP000076738">
    <property type="component" value="Unassembled WGS sequence"/>
</dbReference>
<dbReference type="EMBL" id="KV417279">
    <property type="protein sequence ID" value="KZO97666.1"/>
    <property type="molecule type" value="Genomic_DNA"/>
</dbReference>
<accession>A0A167NFX1</accession>
<gene>
    <name evidence="2" type="ORF">CALVIDRAFT_563002</name>
</gene>
<evidence type="ECO:0000313" key="2">
    <source>
        <dbReference type="EMBL" id="KZO97666.1"/>
    </source>
</evidence>
<organism evidence="2 3">
    <name type="scientific">Calocera viscosa (strain TUFC12733)</name>
    <dbReference type="NCBI Taxonomy" id="1330018"/>
    <lineage>
        <taxon>Eukaryota</taxon>
        <taxon>Fungi</taxon>
        <taxon>Dikarya</taxon>
        <taxon>Basidiomycota</taxon>
        <taxon>Agaricomycotina</taxon>
        <taxon>Dacrymycetes</taxon>
        <taxon>Dacrymycetales</taxon>
        <taxon>Dacrymycetaceae</taxon>
        <taxon>Calocera</taxon>
    </lineage>
</organism>
<evidence type="ECO:0000313" key="3">
    <source>
        <dbReference type="Proteomes" id="UP000076738"/>
    </source>
</evidence>
<dbReference type="OrthoDB" id="3066210at2759"/>
<feature type="region of interest" description="Disordered" evidence="1">
    <location>
        <begin position="1"/>
        <end position="42"/>
    </location>
</feature>
<name>A0A167NFX1_CALVF</name>
<sequence length="320" mass="35283">MPAKRKLNGDGERGKRPRVAIDDEGGSDAPREAEFVGETQGPSVLLATSPVHSDMALPAPYKAIEHHQARAAGSKDDVDSVTSDQEDVRSESPISIAASEVDDPLDMDDIPLALQKRLLKMRRENDAGRGTYYITKVPLDLAFGRADGFLDMRNFLVDGRNNAVKIFVSGILMAVDLWNSQGQPQRRISVVVKPLSNLDSMAAAKLHNEYSVPNERTTRDSFIQILASRWQTSYGAPRDSPGLPFKQVYLAEGSMKDRKYHSVDLLKPGDLVVLEMRLRSRRGDAGSRVVEFQLQTVSVLLRSARDVPLGGSDAVEDVDW</sequence>
<feature type="compositionally biased region" description="Basic and acidic residues" evidence="1">
    <location>
        <begin position="67"/>
        <end position="78"/>
    </location>
</feature>
<keyword evidence="3" id="KW-1185">Reference proteome</keyword>
<dbReference type="AlphaFoldDB" id="A0A167NFX1"/>
<proteinExistence type="predicted"/>
<evidence type="ECO:0000256" key="1">
    <source>
        <dbReference type="SAM" id="MobiDB-lite"/>
    </source>
</evidence>